<comment type="subcellular location">
    <subcellularLocation>
        <location evidence="6">Cytoplasm</location>
    </subcellularLocation>
    <text evidence="6">Membrane-associated.</text>
</comment>
<feature type="binding site" evidence="6">
    <location>
        <begin position="26"/>
        <end position="28"/>
    </location>
    <ligand>
        <name>ATP</name>
        <dbReference type="ChEBI" id="CHEBI:30616"/>
    </ligand>
</feature>
<name>B4S536_PROA2</name>
<keyword evidence="3 6" id="KW-0067">ATP-binding</keyword>
<dbReference type="PANTHER" id="PTHR42749">
    <property type="entry name" value="CELL SHAPE-DETERMINING PROTEIN MREB"/>
    <property type="match status" value="1"/>
</dbReference>
<dbReference type="HOGENOM" id="CLU_052037_0_0_10"/>
<keyword evidence="4 6" id="KW-0133">Cell shape</keyword>
<evidence type="ECO:0000313" key="9">
    <source>
        <dbReference type="Proteomes" id="UP000002725"/>
    </source>
</evidence>
<evidence type="ECO:0000256" key="4">
    <source>
        <dbReference type="ARBA" id="ARBA00022960"/>
    </source>
</evidence>
<dbReference type="eggNOG" id="COG1077">
    <property type="taxonomic scope" value="Bacteria"/>
</dbReference>
<dbReference type="HAMAP" id="MF_02207">
    <property type="entry name" value="MreB"/>
    <property type="match status" value="1"/>
</dbReference>
<dbReference type="GO" id="GO:0008360">
    <property type="term" value="P:regulation of cell shape"/>
    <property type="evidence" value="ECO:0007669"/>
    <property type="project" value="UniProtKB-UniRule"/>
</dbReference>
<evidence type="ECO:0000313" key="8">
    <source>
        <dbReference type="EMBL" id="ACF46982.1"/>
    </source>
</evidence>
<dbReference type="EMBL" id="CP001108">
    <property type="protein sequence ID" value="ACF46982.1"/>
    <property type="molecule type" value="Genomic_DNA"/>
</dbReference>
<evidence type="ECO:0000256" key="6">
    <source>
        <dbReference type="HAMAP-Rule" id="MF_02207"/>
    </source>
</evidence>
<proteinExistence type="inferred from homology"/>
<protein>
    <recommendedName>
        <fullName evidence="6">Cell shape-determining protein MreB</fullName>
    </recommendedName>
</protein>
<evidence type="ECO:0000256" key="5">
    <source>
        <dbReference type="ARBA" id="ARBA00023458"/>
    </source>
</evidence>
<dbReference type="InterPro" id="IPR056546">
    <property type="entry name" value="MreB_MamK-like"/>
</dbReference>
<dbReference type="PANTHER" id="PTHR42749:SF1">
    <property type="entry name" value="CELL SHAPE-DETERMINING PROTEIN MREB"/>
    <property type="match status" value="1"/>
</dbReference>
<dbReference type="InterPro" id="IPR004753">
    <property type="entry name" value="MreB"/>
</dbReference>
<dbReference type="GO" id="GO:0005524">
    <property type="term" value="F:ATP binding"/>
    <property type="evidence" value="ECO:0007669"/>
    <property type="project" value="UniProtKB-KW"/>
</dbReference>
<dbReference type="Proteomes" id="UP000002725">
    <property type="component" value="Chromosome"/>
</dbReference>
<accession>B4S536</accession>
<comment type="similarity">
    <text evidence="5 6">Belongs to the FtsA/MreB family.</text>
</comment>
<dbReference type="RefSeq" id="WP_012506515.1">
    <property type="nucleotide sequence ID" value="NC_011059.1"/>
</dbReference>
<comment type="function">
    <text evidence="6">Forms membrane-associated dynamic filaments that are essential for cell shape determination. Acts by regulating cell wall synthesis and cell elongation, and thus cell shape. A feedback loop between cell geometry and MreB localization may maintain elongated cell shape by targeting cell wall growth to regions of negative cell wall curvature.</text>
</comment>
<dbReference type="InterPro" id="IPR043129">
    <property type="entry name" value="ATPase_NBD"/>
</dbReference>
<dbReference type="AlphaFoldDB" id="B4S536"/>
<dbReference type="KEGG" id="paa:Paes_1970"/>
<keyword evidence="9" id="KW-1185">Reference proteome</keyword>
<comment type="caution">
    <text evidence="6">Lacks conserved residue(s) required for the propagation of feature annotation.</text>
</comment>
<comment type="subunit">
    <text evidence="6">Forms polymers.</text>
</comment>
<keyword evidence="2 6" id="KW-0547">Nucleotide-binding</keyword>
<sequence length="372" mass="40185">MGLSDMNLSRLMNMDTGIDIGIDLGTANTLIYVKGKGIVANEPSIVASERSSGKILAIGDEALVIHEKIHPGIMTIRPLANGVIADYEATVKLIKGLIGNMKNRFLFGIHRMLISIPLGTTEVEIRAVYDAAHHIGAKEVYLVYEPIAAAIGIGIDPFEAQGNMVINIGCGTTDIAVISLGGIASGESLRVAGGEINSRILRFFREEHNMAISDRAAEEIKLRIASVHSLEQEISMTVRGVNFESGLPVTAELDSITLRDVISTPINQIVMAIKKTVEALIVKPELAIDILDHGVWLTGGGVLLKGLDQKITEETKLKVQICDDPLLVVAHGVGRILEDLETYDSIISSSKNHRKRTSKSPDYSAQNPDNQQ</sequence>
<feature type="binding site" evidence="6">
    <location>
        <begin position="218"/>
        <end position="221"/>
    </location>
    <ligand>
        <name>ATP</name>
        <dbReference type="ChEBI" id="CHEBI:30616"/>
    </ligand>
</feature>
<feature type="compositionally biased region" description="Polar residues" evidence="7">
    <location>
        <begin position="360"/>
        <end position="372"/>
    </location>
</feature>
<evidence type="ECO:0000256" key="7">
    <source>
        <dbReference type="SAM" id="MobiDB-lite"/>
    </source>
</evidence>
<dbReference type="STRING" id="290512.Paes_1970"/>
<dbReference type="GO" id="GO:0000902">
    <property type="term" value="P:cell morphogenesis"/>
    <property type="evidence" value="ECO:0007669"/>
    <property type="project" value="InterPro"/>
</dbReference>
<dbReference type="SUPFAM" id="SSF53067">
    <property type="entry name" value="Actin-like ATPase domain"/>
    <property type="match status" value="2"/>
</dbReference>
<dbReference type="Gene3D" id="3.30.420.40">
    <property type="match status" value="2"/>
</dbReference>
<reference evidence="8" key="1">
    <citation type="submission" date="2008-06" db="EMBL/GenBank/DDBJ databases">
        <title>Complete sequence of chromosome of Prosthecochloris aestuarii DSM 271.</title>
        <authorList>
            <consortium name="US DOE Joint Genome Institute"/>
            <person name="Lucas S."/>
            <person name="Copeland A."/>
            <person name="Lapidus A."/>
            <person name="Glavina del Rio T."/>
            <person name="Dalin E."/>
            <person name="Tice H."/>
            <person name="Bruce D."/>
            <person name="Goodwin L."/>
            <person name="Pitluck S."/>
            <person name="Schmutz J."/>
            <person name="Larimer F."/>
            <person name="Land M."/>
            <person name="Hauser L."/>
            <person name="Kyrpides N."/>
            <person name="Anderson I."/>
            <person name="Liu Z."/>
            <person name="Li T."/>
            <person name="Zhao F."/>
            <person name="Overmann J."/>
            <person name="Bryant D.A."/>
            <person name="Richardson P."/>
        </authorList>
    </citation>
    <scope>NUCLEOTIDE SEQUENCE [LARGE SCALE GENOMIC DNA]</scope>
    <source>
        <strain evidence="8">DSM 271</strain>
    </source>
</reference>
<dbReference type="NCBIfam" id="NF010539">
    <property type="entry name" value="PRK13927.1"/>
    <property type="match status" value="1"/>
</dbReference>
<organism evidence="8 9">
    <name type="scientific">Prosthecochloris aestuarii (strain DSM 271 / SK 413)</name>
    <dbReference type="NCBI Taxonomy" id="290512"/>
    <lineage>
        <taxon>Bacteria</taxon>
        <taxon>Pseudomonadati</taxon>
        <taxon>Chlorobiota</taxon>
        <taxon>Chlorobiia</taxon>
        <taxon>Chlorobiales</taxon>
        <taxon>Chlorobiaceae</taxon>
        <taxon>Prosthecochloris</taxon>
    </lineage>
</organism>
<dbReference type="Pfam" id="PF06723">
    <property type="entry name" value="MreB_Mbl"/>
    <property type="match status" value="1"/>
</dbReference>
<feature type="region of interest" description="Disordered" evidence="7">
    <location>
        <begin position="350"/>
        <end position="372"/>
    </location>
</feature>
<dbReference type="CDD" id="cd10225">
    <property type="entry name" value="ASKHA_NBD_MreB-like"/>
    <property type="match status" value="1"/>
</dbReference>
<keyword evidence="1 6" id="KW-0963">Cytoplasm</keyword>
<dbReference type="GO" id="GO:0005737">
    <property type="term" value="C:cytoplasm"/>
    <property type="evidence" value="ECO:0007669"/>
    <property type="project" value="UniProtKB-SubCell"/>
</dbReference>
<dbReference type="PRINTS" id="PR01652">
    <property type="entry name" value="SHAPEPROTEIN"/>
</dbReference>
<evidence type="ECO:0000256" key="1">
    <source>
        <dbReference type="ARBA" id="ARBA00022490"/>
    </source>
</evidence>
<evidence type="ECO:0000256" key="2">
    <source>
        <dbReference type="ARBA" id="ARBA00022741"/>
    </source>
</evidence>
<evidence type="ECO:0000256" key="3">
    <source>
        <dbReference type="ARBA" id="ARBA00022840"/>
    </source>
</evidence>
<gene>
    <name evidence="6" type="primary">mreB</name>
    <name evidence="8" type="ordered locus">Paes_1970</name>
</gene>